<dbReference type="EMBL" id="CP039126">
    <property type="protein sequence ID" value="QMW79388.1"/>
    <property type="molecule type" value="Genomic_DNA"/>
</dbReference>
<dbReference type="GO" id="GO:0004315">
    <property type="term" value="F:3-oxoacyl-[acyl-carrier-protein] synthase activity"/>
    <property type="evidence" value="ECO:0007669"/>
    <property type="project" value="InterPro"/>
</dbReference>
<evidence type="ECO:0000313" key="18">
    <source>
        <dbReference type="Proteomes" id="UP000515789"/>
    </source>
</evidence>
<evidence type="ECO:0000256" key="12">
    <source>
        <dbReference type="ARBA" id="ARBA00052467"/>
    </source>
</evidence>
<keyword evidence="4 14" id="KW-0808">Transferase</keyword>
<comment type="catalytic activity">
    <reaction evidence="11">
        <text>(2S)-2-methylbutanoyl-CoA + malonyl-[ACP] + H(+) = (4S)-4-methyl-3-oxohexanoyl-[ACP] + CO2 + CoA</text>
        <dbReference type="Rhea" id="RHEA:42276"/>
        <dbReference type="Rhea" id="RHEA-COMP:9623"/>
        <dbReference type="Rhea" id="RHEA-COMP:17148"/>
        <dbReference type="ChEBI" id="CHEBI:15378"/>
        <dbReference type="ChEBI" id="CHEBI:16526"/>
        <dbReference type="ChEBI" id="CHEBI:57287"/>
        <dbReference type="ChEBI" id="CHEBI:78449"/>
        <dbReference type="ChEBI" id="CHEBI:88166"/>
        <dbReference type="ChEBI" id="CHEBI:167462"/>
        <dbReference type="EC" id="2.3.1.300"/>
    </reaction>
    <physiologicalReaction direction="left-to-right" evidence="11">
        <dbReference type="Rhea" id="RHEA:42277"/>
    </physiologicalReaction>
</comment>
<evidence type="ECO:0000256" key="3">
    <source>
        <dbReference type="ARBA" id="ARBA00022516"/>
    </source>
</evidence>
<evidence type="ECO:0000256" key="5">
    <source>
        <dbReference type="ARBA" id="ARBA00022832"/>
    </source>
</evidence>
<dbReference type="GO" id="GO:0006633">
    <property type="term" value="P:fatty acid biosynthetic process"/>
    <property type="evidence" value="ECO:0007669"/>
    <property type="project" value="UniProtKB-UniRule"/>
</dbReference>
<comment type="domain">
    <text evidence="14">The last Arg residue of the ACP-binding site is essential for the weak association between ACP/AcpP and FabH.</text>
</comment>
<evidence type="ECO:0000256" key="11">
    <source>
        <dbReference type="ARBA" id="ARBA00052407"/>
    </source>
</evidence>
<dbReference type="GeneID" id="75051994"/>
<dbReference type="SUPFAM" id="SSF53901">
    <property type="entry name" value="Thiolase-like"/>
    <property type="match status" value="1"/>
</dbReference>
<comment type="function">
    <text evidence="14">Catalyzes the condensation reaction of fatty acid synthesis by the addition to an acyl acceptor of two carbons from malonyl-ACP. Catalyzes the first condensation reaction which initiates fatty acid synthesis and may therefore play a role in governing the total rate of fatty acid production. Possesses both acetoacetyl-ACP synthase and acetyl transacylase activities. Its substrate specificity determines the biosynthesis of branched-chain and/or straight-chain of fatty acids.</text>
</comment>
<dbReference type="PANTHER" id="PTHR43091:SF1">
    <property type="entry name" value="BETA-KETOACYL-[ACYL-CARRIER-PROTEIN] SYNTHASE III, CHLOROPLASTIC"/>
    <property type="match status" value="1"/>
</dbReference>
<dbReference type="InterPro" id="IPR013751">
    <property type="entry name" value="ACP_syn_III_N"/>
</dbReference>
<keyword evidence="9 14" id="KW-0012">Acyltransferase</keyword>
<comment type="subcellular location">
    <subcellularLocation>
        <location evidence="14">Cytoplasm</location>
    </subcellularLocation>
</comment>
<evidence type="ECO:0000256" key="4">
    <source>
        <dbReference type="ARBA" id="ARBA00022679"/>
    </source>
</evidence>
<comment type="similarity">
    <text evidence="2 14">Belongs to the thiolase-like superfamily. FabH family.</text>
</comment>
<keyword evidence="5 14" id="KW-0276">Fatty acid metabolism</keyword>
<dbReference type="RefSeq" id="WP_018594985.1">
    <property type="nucleotide sequence ID" value="NZ_AP031416.1"/>
</dbReference>
<feature type="region of interest" description="ACP-binding" evidence="14">
    <location>
        <begin position="248"/>
        <end position="252"/>
    </location>
</feature>
<dbReference type="InterPro" id="IPR016039">
    <property type="entry name" value="Thiolase-like"/>
</dbReference>
<reference evidence="17 18" key="1">
    <citation type="submission" date="2019-04" db="EMBL/GenBank/DDBJ databases">
        <authorList>
            <person name="Schori C."/>
            <person name="Ahrens C."/>
        </authorList>
    </citation>
    <scope>NUCLEOTIDE SEQUENCE [LARGE SCALE GENOMIC DNA]</scope>
    <source>
        <strain evidence="17 18">DSM 2950</strain>
    </source>
</reference>
<comment type="pathway">
    <text evidence="1 14">Lipid metabolism; fatty acid biosynthesis.</text>
</comment>
<evidence type="ECO:0000256" key="1">
    <source>
        <dbReference type="ARBA" id="ARBA00005194"/>
    </source>
</evidence>
<evidence type="ECO:0000259" key="15">
    <source>
        <dbReference type="Pfam" id="PF08541"/>
    </source>
</evidence>
<gene>
    <name evidence="14" type="primary">fabH</name>
    <name evidence="17" type="ORF">E5259_18240</name>
</gene>
<dbReference type="FunFam" id="3.40.47.10:FF:000004">
    <property type="entry name" value="3-oxoacyl-[acyl-carrier-protein] synthase 3"/>
    <property type="match status" value="1"/>
</dbReference>
<proteinExistence type="inferred from homology"/>
<dbReference type="InterPro" id="IPR013747">
    <property type="entry name" value="ACP_syn_III_C"/>
</dbReference>
<feature type="domain" description="Beta-ketoacyl-[acyl-carrier-protein] synthase III N-terminal" evidence="16">
    <location>
        <begin position="105"/>
        <end position="181"/>
    </location>
</feature>
<feature type="active site" evidence="14">
    <location>
        <position position="277"/>
    </location>
</feature>
<keyword evidence="6 14" id="KW-0443">Lipid metabolism</keyword>
<evidence type="ECO:0000256" key="13">
    <source>
        <dbReference type="ARBA" id="ARBA00052985"/>
    </source>
</evidence>
<dbReference type="Proteomes" id="UP000515789">
    <property type="component" value="Chromosome"/>
</dbReference>
<feature type="active site" evidence="14">
    <location>
        <position position="111"/>
    </location>
</feature>
<dbReference type="CDD" id="cd00830">
    <property type="entry name" value="KAS_III"/>
    <property type="match status" value="1"/>
</dbReference>
<dbReference type="EC" id="2.3.1.180" evidence="14"/>
<dbReference type="Gene3D" id="3.40.47.10">
    <property type="match status" value="1"/>
</dbReference>
<dbReference type="GO" id="GO:0005737">
    <property type="term" value="C:cytoplasm"/>
    <property type="evidence" value="ECO:0007669"/>
    <property type="project" value="UniProtKB-SubCell"/>
</dbReference>
<keyword evidence="7 14" id="KW-0275">Fatty acid biosynthesis</keyword>
<comment type="subunit">
    <text evidence="14">Homodimer.</text>
</comment>
<dbReference type="InterPro" id="IPR004655">
    <property type="entry name" value="FabH"/>
</dbReference>
<dbReference type="PANTHER" id="PTHR43091">
    <property type="entry name" value="3-OXOACYL-[ACYL-CARRIER-PROTEIN] SYNTHASE"/>
    <property type="match status" value="1"/>
</dbReference>
<comment type="catalytic activity">
    <reaction evidence="13">
        <text>3-methylbutanoyl-CoA + malonyl-[ACP] + H(+) = 5-methyl-3-oxohexanoyl-[ACP] + CO2 + CoA</text>
        <dbReference type="Rhea" id="RHEA:42272"/>
        <dbReference type="Rhea" id="RHEA-COMP:9623"/>
        <dbReference type="Rhea" id="RHEA-COMP:9941"/>
        <dbReference type="ChEBI" id="CHEBI:15378"/>
        <dbReference type="ChEBI" id="CHEBI:16526"/>
        <dbReference type="ChEBI" id="CHEBI:57287"/>
        <dbReference type="ChEBI" id="CHEBI:57345"/>
        <dbReference type="ChEBI" id="CHEBI:78449"/>
        <dbReference type="ChEBI" id="CHEBI:78822"/>
        <dbReference type="EC" id="2.3.1.300"/>
    </reaction>
    <physiologicalReaction direction="left-to-right" evidence="13">
        <dbReference type="Rhea" id="RHEA:42273"/>
    </physiologicalReaction>
</comment>
<keyword evidence="3 14" id="KW-0444">Lipid biosynthesis</keyword>
<evidence type="ECO:0000313" key="17">
    <source>
        <dbReference type="EMBL" id="QMW79388.1"/>
    </source>
</evidence>
<sequence>MVARIIGTGSAVPENIVTNDDLSKVVDTNDEWISTRTGIRERRIAKEENTTILACRAAKSALENAGMDAADVELIIVATCTPDSFFPNTACQVQKEIGAWKAVGFDLSAACSGFIFALNTVQAYMKSGIYQNALIIGVETMSKLLNWEDRGTCVLFGDGAGAVVVKADETGFMDMVQWSDGRGDSVLTCGARQMKNLLVPGAQEADYVAMDGQPVFKFAVKKVPECITQVLEKNGTEKAEIKYYVLHQANSRIIQSVAKRLKEGEEKFPVNLERHGNTSAASIPILLDEMNRDQRLEKGDKIVMSGFGAGLTWGAVLLEW</sequence>
<dbReference type="AlphaFoldDB" id="A0A7G5MXP5"/>
<keyword evidence="8 14" id="KW-0511">Multifunctional enzyme</keyword>
<name>A0A7G5MXP5_9FIRM</name>
<evidence type="ECO:0000256" key="9">
    <source>
        <dbReference type="ARBA" id="ARBA00023315"/>
    </source>
</evidence>
<evidence type="ECO:0000259" key="16">
    <source>
        <dbReference type="Pfam" id="PF08545"/>
    </source>
</evidence>
<dbReference type="NCBIfam" id="NF006829">
    <property type="entry name" value="PRK09352.1"/>
    <property type="match status" value="1"/>
</dbReference>
<dbReference type="GO" id="GO:0033818">
    <property type="term" value="F:beta-ketoacyl-acyl-carrier-protein synthase III activity"/>
    <property type="evidence" value="ECO:0007669"/>
    <property type="project" value="UniProtKB-UniRule"/>
</dbReference>
<keyword evidence="14" id="KW-0963">Cytoplasm</keyword>
<evidence type="ECO:0000256" key="2">
    <source>
        <dbReference type="ARBA" id="ARBA00008642"/>
    </source>
</evidence>
<dbReference type="HAMAP" id="MF_01815">
    <property type="entry name" value="FabH"/>
    <property type="match status" value="1"/>
</dbReference>
<evidence type="ECO:0000256" key="8">
    <source>
        <dbReference type="ARBA" id="ARBA00023268"/>
    </source>
</evidence>
<protein>
    <recommendedName>
        <fullName evidence="14">Beta-ketoacyl-[acyl-carrier-protein] synthase III</fullName>
        <shortName evidence="14">Beta-ketoacyl-ACP synthase III</shortName>
        <shortName evidence="14">KAS III</shortName>
        <ecNumber evidence="14">2.3.1.180</ecNumber>
    </recommendedName>
    <alternativeName>
        <fullName evidence="14">3-oxoacyl-[acyl-carrier-protein] synthase 3</fullName>
    </alternativeName>
    <alternativeName>
        <fullName evidence="14">3-oxoacyl-[acyl-carrier-protein] synthase III</fullName>
    </alternativeName>
</protein>
<feature type="active site" evidence="14">
    <location>
        <position position="247"/>
    </location>
</feature>
<dbReference type="UniPathway" id="UPA00094"/>
<evidence type="ECO:0000256" key="10">
    <source>
        <dbReference type="ARBA" id="ARBA00051096"/>
    </source>
</evidence>
<comment type="catalytic activity">
    <reaction evidence="10">
        <text>malonyl-[ACP] + acetyl-CoA + H(+) = 3-oxobutanoyl-[ACP] + CO2 + CoA</text>
        <dbReference type="Rhea" id="RHEA:12080"/>
        <dbReference type="Rhea" id="RHEA-COMP:9623"/>
        <dbReference type="Rhea" id="RHEA-COMP:9625"/>
        <dbReference type="ChEBI" id="CHEBI:15378"/>
        <dbReference type="ChEBI" id="CHEBI:16526"/>
        <dbReference type="ChEBI" id="CHEBI:57287"/>
        <dbReference type="ChEBI" id="CHEBI:57288"/>
        <dbReference type="ChEBI" id="CHEBI:78449"/>
        <dbReference type="ChEBI" id="CHEBI:78450"/>
        <dbReference type="EC" id="2.3.1.180"/>
    </reaction>
    <physiologicalReaction direction="left-to-right" evidence="10">
        <dbReference type="Rhea" id="RHEA:12081"/>
    </physiologicalReaction>
</comment>
<organism evidence="17 18">
    <name type="scientific">Blautia producta</name>
    <dbReference type="NCBI Taxonomy" id="33035"/>
    <lineage>
        <taxon>Bacteria</taxon>
        <taxon>Bacillati</taxon>
        <taxon>Bacillota</taxon>
        <taxon>Clostridia</taxon>
        <taxon>Lachnospirales</taxon>
        <taxon>Lachnospiraceae</taxon>
        <taxon>Blautia</taxon>
    </lineage>
</organism>
<feature type="domain" description="Beta-ketoacyl-[acyl-carrier-protein] synthase III C-terminal" evidence="15">
    <location>
        <begin position="231"/>
        <end position="320"/>
    </location>
</feature>
<evidence type="ECO:0000256" key="7">
    <source>
        <dbReference type="ARBA" id="ARBA00023160"/>
    </source>
</evidence>
<comment type="catalytic activity">
    <reaction evidence="12">
        <text>2-methylpropanoyl-CoA + malonyl-[ACP] + H(+) = 4-methyl-3-oxopentanoyl-[ACP] + CO2 + CoA</text>
        <dbReference type="Rhea" id="RHEA:42268"/>
        <dbReference type="Rhea" id="RHEA-COMP:9623"/>
        <dbReference type="Rhea" id="RHEA-COMP:9940"/>
        <dbReference type="ChEBI" id="CHEBI:15378"/>
        <dbReference type="ChEBI" id="CHEBI:16526"/>
        <dbReference type="ChEBI" id="CHEBI:57287"/>
        <dbReference type="ChEBI" id="CHEBI:57338"/>
        <dbReference type="ChEBI" id="CHEBI:78449"/>
        <dbReference type="ChEBI" id="CHEBI:78820"/>
        <dbReference type="EC" id="2.3.1.300"/>
    </reaction>
    <physiologicalReaction direction="left-to-right" evidence="12">
        <dbReference type="Rhea" id="RHEA:42269"/>
    </physiologicalReaction>
</comment>
<accession>A0A7G5MXP5</accession>
<dbReference type="Pfam" id="PF08545">
    <property type="entry name" value="ACP_syn_III"/>
    <property type="match status" value="1"/>
</dbReference>
<dbReference type="Pfam" id="PF08541">
    <property type="entry name" value="ACP_syn_III_C"/>
    <property type="match status" value="1"/>
</dbReference>
<dbReference type="NCBIfam" id="TIGR00747">
    <property type="entry name" value="fabH"/>
    <property type="match status" value="1"/>
</dbReference>
<evidence type="ECO:0000256" key="14">
    <source>
        <dbReference type="HAMAP-Rule" id="MF_01815"/>
    </source>
</evidence>
<evidence type="ECO:0000256" key="6">
    <source>
        <dbReference type="ARBA" id="ARBA00023098"/>
    </source>
</evidence>